<keyword evidence="2" id="KW-1185">Reference proteome</keyword>
<evidence type="ECO:0000313" key="1">
    <source>
        <dbReference type="EMBL" id="MFD0897949.1"/>
    </source>
</evidence>
<dbReference type="EMBL" id="JBHTIO010000043">
    <property type="protein sequence ID" value="MFD0897949.1"/>
    <property type="molecule type" value="Genomic_DNA"/>
</dbReference>
<gene>
    <name evidence="1" type="ORF">ACFQZ7_09470</name>
</gene>
<dbReference type="Proteomes" id="UP001597104">
    <property type="component" value="Unassembled WGS sequence"/>
</dbReference>
<protein>
    <submittedName>
        <fullName evidence="1">Uncharacterized protein</fullName>
    </submittedName>
</protein>
<accession>A0ABW3ECB5</accession>
<evidence type="ECO:0000313" key="2">
    <source>
        <dbReference type="Proteomes" id="UP001597104"/>
    </source>
</evidence>
<reference evidence="2" key="1">
    <citation type="journal article" date="2019" name="Int. J. Syst. Evol. Microbiol.">
        <title>The Global Catalogue of Microorganisms (GCM) 10K type strain sequencing project: providing services to taxonomists for standard genome sequencing and annotation.</title>
        <authorList>
            <consortium name="The Broad Institute Genomics Platform"/>
            <consortium name="The Broad Institute Genome Sequencing Center for Infectious Disease"/>
            <person name="Wu L."/>
            <person name="Ma J."/>
        </authorList>
    </citation>
    <scope>NUCLEOTIDE SEQUENCE [LARGE SCALE GENOMIC DNA]</scope>
    <source>
        <strain evidence="2">CCM 8925</strain>
    </source>
</reference>
<proteinExistence type="predicted"/>
<organism evidence="1 2">
    <name type="scientific">Loigolactobacillus binensis</name>
    <dbReference type="NCBI Taxonomy" id="2559922"/>
    <lineage>
        <taxon>Bacteria</taxon>
        <taxon>Bacillati</taxon>
        <taxon>Bacillota</taxon>
        <taxon>Bacilli</taxon>
        <taxon>Lactobacillales</taxon>
        <taxon>Lactobacillaceae</taxon>
        <taxon>Loigolactobacillus</taxon>
    </lineage>
</organism>
<comment type="caution">
    <text evidence="1">The sequence shown here is derived from an EMBL/GenBank/DDBJ whole genome shotgun (WGS) entry which is preliminary data.</text>
</comment>
<name>A0ABW3ECB5_9LACO</name>
<sequence length="168" mass="18374">MNILLIILVILGLVVIGAVLLLAQRLRRNRALRLLQLTSQKATDAAAAAAVHQLNQQHLLPALTAPLVSQVAADVWGHGVLVFEYQIAAGDLSTVQLRLLTHQLEQALAKAAQQQQLTAFKANIPVFAVSDIWLLTGQLHFDIAYLRNQATLDYVADMRKLSVEKGTN</sequence>
<dbReference type="RefSeq" id="WP_137637728.1">
    <property type="nucleotide sequence ID" value="NZ_BJDN01000012.1"/>
</dbReference>